<keyword evidence="1" id="KW-0472">Membrane</keyword>
<evidence type="ECO:0000313" key="3">
    <source>
        <dbReference type="Proteomes" id="UP001279734"/>
    </source>
</evidence>
<name>A0AAD3XT84_NEPGR</name>
<sequence>MEAAWVETAALFHTQRGRFYHHSVESVINCLLLLDVLFVILLLPFTIEFPGLFLHCDFLGMHGVKIVKGCSNWRWMITGLKSKSDINL</sequence>
<keyword evidence="3" id="KW-1185">Reference proteome</keyword>
<evidence type="ECO:0000256" key="1">
    <source>
        <dbReference type="SAM" id="Phobius"/>
    </source>
</evidence>
<comment type="caution">
    <text evidence="2">The sequence shown here is derived from an EMBL/GenBank/DDBJ whole genome shotgun (WGS) entry which is preliminary data.</text>
</comment>
<dbReference type="Proteomes" id="UP001279734">
    <property type="component" value="Unassembled WGS sequence"/>
</dbReference>
<gene>
    <name evidence="2" type="ORF">Nepgr_018189</name>
</gene>
<keyword evidence="1" id="KW-0812">Transmembrane</keyword>
<reference evidence="2" key="1">
    <citation type="submission" date="2023-05" db="EMBL/GenBank/DDBJ databases">
        <title>Nepenthes gracilis genome sequencing.</title>
        <authorList>
            <person name="Fukushima K."/>
        </authorList>
    </citation>
    <scope>NUCLEOTIDE SEQUENCE</scope>
    <source>
        <strain evidence="2">SING2019-196</strain>
    </source>
</reference>
<keyword evidence="1" id="KW-1133">Transmembrane helix</keyword>
<organism evidence="2 3">
    <name type="scientific">Nepenthes gracilis</name>
    <name type="common">Slender pitcher plant</name>
    <dbReference type="NCBI Taxonomy" id="150966"/>
    <lineage>
        <taxon>Eukaryota</taxon>
        <taxon>Viridiplantae</taxon>
        <taxon>Streptophyta</taxon>
        <taxon>Embryophyta</taxon>
        <taxon>Tracheophyta</taxon>
        <taxon>Spermatophyta</taxon>
        <taxon>Magnoliopsida</taxon>
        <taxon>eudicotyledons</taxon>
        <taxon>Gunneridae</taxon>
        <taxon>Pentapetalae</taxon>
        <taxon>Caryophyllales</taxon>
        <taxon>Nepenthaceae</taxon>
        <taxon>Nepenthes</taxon>
    </lineage>
</organism>
<dbReference type="EMBL" id="BSYO01000016">
    <property type="protein sequence ID" value="GMH16348.1"/>
    <property type="molecule type" value="Genomic_DNA"/>
</dbReference>
<protein>
    <submittedName>
        <fullName evidence="2">Uncharacterized protein</fullName>
    </submittedName>
</protein>
<dbReference type="AlphaFoldDB" id="A0AAD3XT84"/>
<proteinExistence type="predicted"/>
<feature type="transmembrane region" description="Helical" evidence="1">
    <location>
        <begin position="26"/>
        <end position="47"/>
    </location>
</feature>
<evidence type="ECO:0000313" key="2">
    <source>
        <dbReference type="EMBL" id="GMH16348.1"/>
    </source>
</evidence>
<accession>A0AAD3XT84</accession>